<reference evidence="2" key="1">
    <citation type="submission" date="2014-09" db="EMBL/GenBank/DDBJ databases">
        <authorList>
            <person name="Magalhaes I.L.F."/>
            <person name="Oliveira U."/>
            <person name="Santos F.R."/>
            <person name="Vidigal T.H.D.A."/>
            <person name="Brescovit A.D."/>
            <person name="Santos A.J."/>
        </authorList>
    </citation>
    <scope>NUCLEOTIDE SEQUENCE</scope>
</reference>
<feature type="transmembrane region" description="Helical" evidence="1">
    <location>
        <begin position="20"/>
        <end position="37"/>
    </location>
</feature>
<dbReference type="EMBL" id="GBRD01000212">
    <property type="protein sequence ID" value="JAG65609.1"/>
    <property type="molecule type" value="Transcribed_RNA"/>
</dbReference>
<sequence>PLRTFPRKPVIPTNSTMSIKIHFFVFAAIGLACVCAYQEQLKQTIKDCQGGKEVTDDELEEFTKPLIPKNEEERCIMACVMRTYNIINNGHYDPKIAFGILKGILKDHPEKLNKIKEVMDHCGEDVPQHMDNECDLAGEIMQCEVKYQKAMGLA</sequence>
<organism evidence="2">
    <name type="scientific">Lygus hesperus</name>
    <name type="common">Western plant bug</name>
    <dbReference type="NCBI Taxonomy" id="30085"/>
    <lineage>
        <taxon>Eukaryota</taxon>
        <taxon>Metazoa</taxon>
        <taxon>Ecdysozoa</taxon>
        <taxon>Arthropoda</taxon>
        <taxon>Hexapoda</taxon>
        <taxon>Insecta</taxon>
        <taxon>Pterygota</taxon>
        <taxon>Neoptera</taxon>
        <taxon>Paraneoptera</taxon>
        <taxon>Hemiptera</taxon>
        <taxon>Heteroptera</taxon>
        <taxon>Panheteroptera</taxon>
        <taxon>Cimicomorpha</taxon>
        <taxon>Miridae</taxon>
        <taxon>Mirini</taxon>
        <taxon>Lygus</taxon>
    </lineage>
</organism>
<dbReference type="SUPFAM" id="SSF47565">
    <property type="entry name" value="Insect pheromone/odorant-binding proteins"/>
    <property type="match status" value="1"/>
</dbReference>
<keyword evidence="1" id="KW-1133">Transmembrane helix</keyword>
<dbReference type="AlphaFoldDB" id="A0A0K8TJD2"/>
<keyword evidence="1" id="KW-0812">Transmembrane</keyword>
<accession>A0A0K8TJD2</accession>
<dbReference type="Gene3D" id="1.10.238.20">
    <property type="entry name" value="Pheromone/general odorant binding protein domain"/>
    <property type="match status" value="1"/>
</dbReference>
<evidence type="ECO:0000256" key="1">
    <source>
        <dbReference type="SAM" id="Phobius"/>
    </source>
</evidence>
<dbReference type="Pfam" id="PF01395">
    <property type="entry name" value="PBP_GOBP"/>
    <property type="match status" value="1"/>
</dbReference>
<dbReference type="InterPro" id="IPR036728">
    <property type="entry name" value="PBP_GOBP_sf"/>
</dbReference>
<evidence type="ECO:0008006" key="3">
    <source>
        <dbReference type="Google" id="ProtNLM"/>
    </source>
</evidence>
<keyword evidence="1" id="KW-0472">Membrane</keyword>
<dbReference type="CDD" id="cd23992">
    <property type="entry name" value="PBP_GOBP"/>
    <property type="match status" value="1"/>
</dbReference>
<protein>
    <recommendedName>
        <fullName evidence="3">Pheromone-binding protein-related protein 2</fullName>
    </recommendedName>
</protein>
<name>A0A0K8TJD2_LYGHE</name>
<proteinExistence type="predicted"/>
<evidence type="ECO:0000313" key="2">
    <source>
        <dbReference type="EMBL" id="JAG65609.1"/>
    </source>
</evidence>
<dbReference type="InterPro" id="IPR006170">
    <property type="entry name" value="PBP/GOBP"/>
</dbReference>
<dbReference type="GO" id="GO:0005549">
    <property type="term" value="F:odorant binding"/>
    <property type="evidence" value="ECO:0007669"/>
    <property type="project" value="InterPro"/>
</dbReference>
<feature type="non-terminal residue" evidence="2">
    <location>
        <position position="1"/>
    </location>
</feature>